<dbReference type="EMBL" id="RBDY01000010">
    <property type="protein sequence ID" value="RKN21869.1"/>
    <property type="molecule type" value="Genomic_DNA"/>
</dbReference>
<dbReference type="CDD" id="cd08270">
    <property type="entry name" value="MDR4"/>
    <property type="match status" value="1"/>
</dbReference>
<dbReference type="EMBL" id="RBDX01000010">
    <property type="protein sequence ID" value="RKN08711.1"/>
    <property type="molecule type" value="Genomic_DNA"/>
</dbReference>
<sequence>MRAWTIDHSAPDHLALAEHPDPEPGPGQALIEVAAFSLNYGEAVGVVPHGENGTVPGWDAAGVVVRAAADGSGPAVGTRVVTLGPGGAWAELRAVDTDWIGTLPEGVDLGEASTLPVAAGSALRGLRRLGPILGRRVLVTGAGSGVGRYTLQLAARGGAHVIALTTDPAKEETLRALGAHEVVVADRGASGGAWLVERLSDGPVHGVIDMVGGAIRVAAYRTVAPGGTLIAMGHSSGAAETFPHGDFAGPLGHDRAITSFFLLHDGAGIGADLTWLAGLLASGGLDAGVGWRGPWTGGAEALAALAEGKVPGKAVLDLPSAT</sequence>
<protein>
    <submittedName>
        <fullName evidence="2">Alcohol dehydrogenase</fullName>
    </submittedName>
</protein>
<dbReference type="OrthoDB" id="3813297at2"/>
<dbReference type="PANTHER" id="PTHR43677:SF4">
    <property type="entry name" value="QUINONE OXIDOREDUCTASE-LIKE PROTEIN 2"/>
    <property type="match status" value="1"/>
</dbReference>
<dbReference type="InterPro" id="IPR036291">
    <property type="entry name" value="NAD(P)-bd_dom_sf"/>
</dbReference>
<dbReference type="Proteomes" id="UP000275024">
    <property type="component" value="Unassembled WGS sequence"/>
</dbReference>
<dbReference type="InterPro" id="IPR011032">
    <property type="entry name" value="GroES-like_sf"/>
</dbReference>
<reference evidence="4 5" key="1">
    <citation type="submission" date="2018-09" db="EMBL/GenBank/DDBJ databases">
        <title>Streptomyces sp. nov. DS1-2, an endophytic actinomycete isolated from roots of Dendrobium scabrilingue.</title>
        <authorList>
            <person name="Kuncharoen N."/>
            <person name="Kudo T."/>
            <person name="Ohkuma M."/>
            <person name="Yuki M."/>
            <person name="Tanasupawat S."/>
        </authorList>
    </citation>
    <scope>NUCLEOTIDE SEQUENCE [LARGE SCALE GENOMIC DNA]</scope>
    <source>
        <strain evidence="2 5">AZ1-7</strain>
        <strain evidence="3 4">DS1-2</strain>
    </source>
</reference>
<dbReference type="AlphaFoldDB" id="A0A3A9W682"/>
<evidence type="ECO:0000313" key="5">
    <source>
        <dbReference type="Proteomes" id="UP000275024"/>
    </source>
</evidence>
<evidence type="ECO:0000313" key="3">
    <source>
        <dbReference type="EMBL" id="RKN21869.1"/>
    </source>
</evidence>
<dbReference type="InterPro" id="IPR051397">
    <property type="entry name" value="Zn-ADH-like_protein"/>
</dbReference>
<dbReference type="RefSeq" id="WP_120697790.1">
    <property type="nucleotide sequence ID" value="NZ_RBDX01000010.1"/>
</dbReference>
<dbReference type="GO" id="GO:0016491">
    <property type="term" value="F:oxidoreductase activity"/>
    <property type="evidence" value="ECO:0007669"/>
    <property type="project" value="InterPro"/>
</dbReference>
<dbReference type="SMART" id="SM00829">
    <property type="entry name" value="PKS_ER"/>
    <property type="match status" value="1"/>
</dbReference>
<accession>A0A3A9W682</accession>
<feature type="domain" description="Enoyl reductase (ER)" evidence="1">
    <location>
        <begin position="9"/>
        <end position="316"/>
    </location>
</feature>
<dbReference type="Pfam" id="PF00107">
    <property type="entry name" value="ADH_zinc_N"/>
    <property type="match status" value="1"/>
</dbReference>
<dbReference type="InterPro" id="IPR013154">
    <property type="entry name" value="ADH-like_N"/>
</dbReference>
<dbReference type="Proteomes" id="UP000268652">
    <property type="component" value="Unassembled WGS sequence"/>
</dbReference>
<evidence type="ECO:0000313" key="2">
    <source>
        <dbReference type="EMBL" id="RKN08711.1"/>
    </source>
</evidence>
<proteinExistence type="predicted"/>
<organism evidence="2 5">
    <name type="scientific">Streptomyces radicis</name>
    <dbReference type="NCBI Taxonomy" id="1750517"/>
    <lineage>
        <taxon>Bacteria</taxon>
        <taxon>Bacillati</taxon>
        <taxon>Actinomycetota</taxon>
        <taxon>Actinomycetes</taxon>
        <taxon>Kitasatosporales</taxon>
        <taxon>Streptomycetaceae</taxon>
        <taxon>Streptomyces</taxon>
    </lineage>
</organism>
<evidence type="ECO:0000259" key="1">
    <source>
        <dbReference type="SMART" id="SM00829"/>
    </source>
</evidence>
<dbReference type="SUPFAM" id="SSF51735">
    <property type="entry name" value="NAD(P)-binding Rossmann-fold domains"/>
    <property type="match status" value="1"/>
</dbReference>
<dbReference type="InterPro" id="IPR013149">
    <property type="entry name" value="ADH-like_C"/>
</dbReference>
<dbReference type="InterPro" id="IPR020843">
    <property type="entry name" value="ER"/>
</dbReference>
<keyword evidence="4" id="KW-1185">Reference proteome</keyword>
<dbReference type="SUPFAM" id="SSF50129">
    <property type="entry name" value="GroES-like"/>
    <property type="match status" value="1"/>
</dbReference>
<dbReference type="Gene3D" id="3.90.180.10">
    <property type="entry name" value="Medium-chain alcohol dehydrogenases, catalytic domain"/>
    <property type="match status" value="1"/>
</dbReference>
<name>A0A3A9W682_9ACTN</name>
<dbReference type="Gene3D" id="3.40.50.720">
    <property type="entry name" value="NAD(P)-binding Rossmann-like Domain"/>
    <property type="match status" value="1"/>
</dbReference>
<gene>
    <name evidence="3" type="ORF">D7318_16055</name>
    <name evidence="2" type="ORF">D7319_15100</name>
</gene>
<comment type="caution">
    <text evidence="2">The sequence shown here is derived from an EMBL/GenBank/DDBJ whole genome shotgun (WGS) entry which is preliminary data.</text>
</comment>
<evidence type="ECO:0000313" key="4">
    <source>
        <dbReference type="Proteomes" id="UP000268652"/>
    </source>
</evidence>
<dbReference type="PANTHER" id="PTHR43677">
    <property type="entry name" value="SHORT-CHAIN DEHYDROGENASE/REDUCTASE"/>
    <property type="match status" value="1"/>
</dbReference>
<dbReference type="Pfam" id="PF08240">
    <property type="entry name" value="ADH_N"/>
    <property type="match status" value="1"/>
</dbReference>